<feature type="transmembrane region" description="Helical" evidence="1">
    <location>
        <begin position="139"/>
        <end position="158"/>
    </location>
</feature>
<accession>A0AAV1ID93</accession>
<comment type="caution">
    <text evidence="2">The sequence shown here is derived from an EMBL/GenBank/DDBJ whole genome shotgun (WGS) entry which is preliminary data.</text>
</comment>
<organism evidence="2 3">
    <name type="scientific">Coccomyxa viridis</name>
    <dbReference type="NCBI Taxonomy" id="1274662"/>
    <lineage>
        <taxon>Eukaryota</taxon>
        <taxon>Viridiplantae</taxon>
        <taxon>Chlorophyta</taxon>
        <taxon>core chlorophytes</taxon>
        <taxon>Trebouxiophyceae</taxon>
        <taxon>Trebouxiophyceae incertae sedis</taxon>
        <taxon>Coccomyxaceae</taxon>
        <taxon>Coccomyxa</taxon>
    </lineage>
</organism>
<dbReference type="SUPFAM" id="SSF140990">
    <property type="entry name" value="FtsH protease domain-like"/>
    <property type="match status" value="1"/>
</dbReference>
<dbReference type="GO" id="GO:0004222">
    <property type="term" value="F:metalloendopeptidase activity"/>
    <property type="evidence" value="ECO:0007669"/>
    <property type="project" value="InterPro"/>
</dbReference>
<dbReference type="PANTHER" id="PTHR33471:SF7">
    <property type="entry name" value="ATP-DEPENDENT ZINC METALLOPROTEASE-RELATED"/>
    <property type="match status" value="1"/>
</dbReference>
<name>A0AAV1ID93_9CHLO</name>
<gene>
    <name evidence="2" type="ORF">CVIRNUC_008239</name>
</gene>
<keyword evidence="1" id="KW-1133">Transmembrane helix</keyword>
<protein>
    <submittedName>
        <fullName evidence="2">Uncharacterized protein</fullName>
    </submittedName>
</protein>
<dbReference type="PANTHER" id="PTHR33471">
    <property type="entry name" value="ATP-DEPENDENT ZINC METALLOPROTEASE-RELATED"/>
    <property type="match status" value="1"/>
</dbReference>
<dbReference type="GO" id="GO:0004176">
    <property type="term" value="F:ATP-dependent peptidase activity"/>
    <property type="evidence" value="ECO:0007669"/>
    <property type="project" value="InterPro"/>
</dbReference>
<feature type="transmembrane region" description="Helical" evidence="1">
    <location>
        <begin position="164"/>
        <end position="188"/>
    </location>
</feature>
<keyword evidence="1" id="KW-0812">Transmembrane</keyword>
<dbReference type="EMBL" id="CAUYUE010000011">
    <property type="protein sequence ID" value="CAK0785034.1"/>
    <property type="molecule type" value="Genomic_DNA"/>
</dbReference>
<proteinExistence type="predicted"/>
<reference evidence="2 3" key="1">
    <citation type="submission" date="2023-10" db="EMBL/GenBank/DDBJ databases">
        <authorList>
            <person name="Maclean D."/>
            <person name="Macfadyen A."/>
        </authorList>
    </citation>
    <scope>NUCLEOTIDE SEQUENCE [LARGE SCALE GENOMIC DNA]</scope>
</reference>
<dbReference type="AlphaFoldDB" id="A0AAV1ID93"/>
<evidence type="ECO:0000313" key="3">
    <source>
        <dbReference type="Proteomes" id="UP001314263"/>
    </source>
</evidence>
<evidence type="ECO:0000313" key="2">
    <source>
        <dbReference type="EMBL" id="CAK0785034.1"/>
    </source>
</evidence>
<dbReference type="InterPro" id="IPR037219">
    <property type="entry name" value="Peptidase_M41-like"/>
</dbReference>
<sequence length="349" mass="38247">MQMANVQSSWCLHKGAAGTLSRHRSVALFRPQDARRWTLHCRAPVVASAAVTESSEKLYQSLESAALELKRSPPSLKQEASGDILQAMNALKEGGVTKKWGAALQEPFTRRNVFMGELKRVGVLNPQAIGIASIRDDKAFLFTVVGVTSVLAVAGQFLPGDWGFFVPYLTGGISIAVLAVGSTAPGLLQFFINKFSSIYPDYRERVVRHEAAHLLAGYLFGVPVTAYSLDLGKAHTDFAEAKLQRRLIEGQLEDSEIDALAVVALAGASAEAMQYEEIVGQTADLVDLQRILQRSKKKLNNSQQQNITRMAVYEACSLLRKYDKEYKALQEAMRKGASIAECVRTIEQA</sequence>
<evidence type="ECO:0000256" key="1">
    <source>
        <dbReference type="SAM" id="Phobius"/>
    </source>
</evidence>
<keyword evidence="1" id="KW-0472">Membrane</keyword>
<dbReference type="Gene3D" id="1.20.58.760">
    <property type="entry name" value="Peptidase M41"/>
    <property type="match status" value="1"/>
</dbReference>
<keyword evidence="3" id="KW-1185">Reference proteome</keyword>
<dbReference type="Proteomes" id="UP001314263">
    <property type="component" value="Unassembled WGS sequence"/>
</dbReference>
<dbReference type="GO" id="GO:0006508">
    <property type="term" value="P:proteolysis"/>
    <property type="evidence" value="ECO:0007669"/>
    <property type="project" value="InterPro"/>
</dbReference>
<dbReference type="GO" id="GO:0005524">
    <property type="term" value="F:ATP binding"/>
    <property type="evidence" value="ECO:0007669"/>
    <property type="project" value="InterPro"/>
</dbReference>